<dbReference type="PANTHER" id="PTHR31528:SF3">
    <property type="entry name" value="THIAMINE BIOSYNTHESIS PROTEIN HI_0357-RELATED"/>
    <property type="match status" value="1"/>
</dbReference>
<dbReference type="SUPFAM" id="SSF53850">
    <property type="entry name" value="Periplasmic binding protein-like II"/>
    <property type="match status" value="1"/>
</dbReference>
<feature type="domain" description="SsuA/THI5-like" evidence="2">
    <location>
        <begin position="46"/>
        <end position="257"/>
    </location>
</feature>
<feature type="chain" id="PRO_5039293886" evidence="1">
    <location>
        <begin position="20"/>
        <end position="334"/>
    </location>
</feature>
<reference evidence="3" key="1">
    <citation type="submission" date="2009-10" db="EMBL/GenBank/DDBJ databases">
        <title>Complete sequence of Bacillus selenitireducens MLS10.</title>
        <authorList>
            <consortium name="US DOE Joint Genome Institute"/>
            <person name="Lucas S."/>
            <person name="Copeland A."/>
            <person name="Lapidus A."/>
            <person name="Glavina del Rio T."/>
            <person name="Dalin E."/>
            <person name="Tice H."/>
            <person name="Bruce D."/>
            <person name="Goodwin L."/>
            <person name="Pitluck S."/>
            <person name="Sims D."/>
            <person name="Brettin T."/>
            <person name="Detter J.C."/>
            <person name="Han C."/>
            <person name="Larimer F."/>
            <person name="Land M."/>
            <person name="Hauser L."/>
            <person name="Kyrpides N."/>
            <person name="Ovchinnikova G."/>
            <person name="Stolz J."/>
        </authorList>
    </citation>
    <scope>NUCLEOTIDE SEQUENCE [LARGE SCALE GENOMIC DNA]</scope>
    <source>
        <strain evidence="3">MLS10</strain>
    </source>
</reference>
<dbReference type="KEGG" id="bse:Bsel_2600"/>
<proteinExistence type="predicted"/>
<dbReference type="eggNOG" id="COG0715">
    <property type="taxonomic scope" value="Bacteria"/>
</dbReference>
<keyword evidence="1" id="KW-0732">Signal</keyword>
<gene>
    <name evidence="3" type="ordered locus">Bsel_2600</name>
</gene>
<dbReference type="Proteomes" id="UP000000271">
    <property type="component" value="Chromosome"/>
</dbReference>
<protein>
    <submittedName>
        <fullName evidence="3">NMT1/THI5 like domain protein</fullName>
    </submittedName>
</protein>
<evidence type="ECO:0000256" key="1">
    <source>
        <dbReference type="SAM" id="SignalP"/>
    </source>
</evidence>
<dbReference type="STRING" id="439292.Bsel_2600"/>
<dbReference type="RefSeq" id="WP_013173521.1">
    <property type="nucleotide sequence ID" value="NC_014219.1"/>
</dbReference>
<dbReference type="Gene3D" id="3.40.190.10">
    <property type="entry name" value="Periplasmic binding protein-like II"/>
    <property type="match status" value="2"/>
</dbReference>
<evidence type="ECO:0000259" key="2">
    <source>
        <dbReference type="Pfam" id="PF09084"/>
    </source>
</evidence>
<organism evidence="3 4">
    <name type="scientific">Bacillus selenitireducens (strain ATCC 700615 / DSM 15326 / MLS10)</name>
    <dbReference type="NCBI Taxonomy" id="439292"/>
    <lineage>
        <taxon>Bacteria</taxon>
        <taxon>Bacillati</taxon>
        <taxon>Bacillota</taxon>
        <taxon>Bacilli</taxon>
        <taxon>Bacillales</taxon>
        <taxon>Bacillaceae</taxon>
        <taxon>Salisediminibacterium</taxon>
    </lineage>
</organism>
<name>D6XXQ7_BACIE</name>
<dbReference type="GO" id="GO:0009228">
    <property type="term" value="P:thiamine biosynthetic process"/>
    <property type="evidence" value="ECO:0007669"/>
    <property type="project" value="InterPro"/>
</dbReference>
<dbReference type="EMBL" id="CP001791">
    <property type="protein sequence ID" value="ADI00100.1"/>
    <property type="molecule type" value="Genomic_DNA"/>
</dbReference>
<dbReference type="InterPro" id="IPR027939">
    <property type="entry name" value="NMT1/THI5"/>
</dbReference>
<dbReference type="OrthoDB" id="9815602at2"/>
<keyword evidence="4" id="KW-1185">Reference proteome</keyword>
<dbReference type="Pfam" id="PF09084">
    <property type="entry name" value="NMT1"/>
    <property type="match status" value="1"/>
</dbReference>
<evidence type="ECO:0000313" key="4">
    <source>
        <dbReference type="Proteomes" id="UP000000271"/>
    </source>
</evidence>
<evidence type="ECO:0000313" key="3">
    <source>
        <dbReference type="EMBL" id="ADI00100.1"/>
    </source>
</evidence>
<accession>D6XXQ7</accession>
<dbReference type="InterPro" id="IPR015168">
    <property type="entry name" value="SsuA/THI5"/>
</dbReference>
<dbReference type="PANTHER" id="PTHR31528">
    <property type="entry name" value="4-AMINO-5-HYDROXYMETHYL-2-METHYLPYRIMIDINE PHOSPHATE SYNTHASE THI11-RELATED"/>
    <property type="match status" value="1"/>
</dbReference>
<sequence length="334" mass="36914">MTIKHLLTASMALFLTACSADSSTDVEATEDQELEDVSIMLDWYPNAVHSYLYTAMEQGYFEEEGIELSIRFPANPTDPLSLAATGDITIGITYQPDVITARNQGIPVVSIAAIARSPLNHIIYTDDAIESPADLAGKQVGYPGIPVNEPMIDTMVRHAGGDPNEVELIDVGFELGSSAVSGRVDAVSGAYINHEVPVLRYQGHEVHYFNPVDYGVPPFYELVMVTSEETLDENQPLIEAFWRAASRGFDDMQADPDGSLDVLFTHEDQENFPLIREVEEESLGILLEKMTLDGATFGSQYADDWQATIDWLYESGFIEEKPDTEDSFINLVED</sequence>
<feature type="signal peptide" evidence="1">
    <location>
        <begin position="1"/>
        <end position="19"/>
    </location>
</feature>
<dbReference type="PROSITE" id="PS51257">
    <property type="entry name" value="PROKAR_LIPOPROTEIN"/>
    <property type="match status" value="1"/>
</dbReference>
<dbReference type="HOGENOM" id="CLU_028871_6_2_9"/>
<dbReference type="AlphaFoldDB" id="D6XXQ7"/>